<evidence type="ECO:0000313" key="3">
    <source>
        <dbReference type="EMBL" id="ENO18776.1"/>
    </source>
</evidence>
<dbReference type="Proteomes" id="UP000013015">
    <property type="component" value="Unassembled WGS sequence"/>
</dbReference>
<dbReference type="EMBL" id="AQHZ01000007">
    <property type="protein sequence ID" value="ENO18776.1"/>
    <property type="molecule type" value="Genomic_DNA"/>
</dbReference>
<keyword evidence="4" id="KW-1185">Reference proteome</keyword>
<comment type="caution">
    <text evidence="3">The sequence shown here is derived from an EMBL/GenBank/DDBJ whole genome shotgun (WGS) entry which is preliminary data.</text>
</comment>
<gene>
    <name evidence="3" type="ORF">HMPREF9004_0446</name>
</gene>
<dbReference type="AlphaFoldDB" id="N6X4Z6"/>
<evidence type="ECO:0000259" key="1">
    <source>
        <dbReference type="Pfam" id="PF13649"/>
    </source>
</evidence>
<feature type="domain" description="THUMP-like" evidence="2">
    <location>
        <begin position="461"/>
        <end position="532"/>
    </location>
</feature>
<evidence type="ECO:0008006" key="5">
    <source>
        <dbReference type="Google" id="ProtNLM"/>
    </source>
</evidence>
<dbReference type="SUPFAM" id="SSF53335">
    <property type="entry name" value="S-adenosyl-L-methionine-dependent methyltransferases"/>
    <property type="match status" value="1"/>
</dbReference>
<dbReference type="CDD" id="cd02440">
    <property type="entry name" value="AdoMet_MTases"/>
    <property type="match status" value="1"/>
</dbReference>
<feature type="domain" description="Methyltransferase" evidence="1">
    <location>
        <begin position="230"/>
        <end position="287"/>
    </location>
</feature>
<accession>N6X4Z6</accession>
<protein>
    <recommendedName>
        <fullName evidence="5">THUMP-like domain-containing protein</fullName>
    </recommendedName>
</protein>
<proteinExistence type="predicted"/>
<name>N6X4Z6_9ACTO</name>
<evidence type="ECO:0000259" key="2">
    <source>
        <dbReference type="Pfam" id="PF18096"/>
    </source>
</evidence>
<dbReference type="PATRIC" id="fig|888050.3.peg.433"/>
<dbReference type="InterPro" id="IPR029063">
    <property type="entry name" value="SAM-dependent_MTases_sf"/>
</dbReference>
<dbReference type="HOGENOM" id="CLU_038123_1_1_11"/>
<dbReference type="eggNOG" id="COG2265">
    <property type="taxonomic scope" value="Bacteria"/>
</dbReference>
<dbReference type="Pfam" id="PF13649">
    <property type="entry name" value="Methyltransf_25"/>
    <property type="match status" value="1"/>
</dbReference>
<organism evidence="3 4">
    <name type="scientific">Schaalia cardiffensis F0333</name>
    <dbReference type="NCBI Taxonomy" id="888050"/>
    <lineage>
        <taxon>Bacteria</taxon>
        <taxon>Bacillati</taxon>
        <taxon>Actinomycetota</taxon>
        <taxon>Actinomycetes</taxon>
        <taxon>Actinomycetales</taxon>
        <taxon>Actinomycetaceae</taxon>
        <taxon>Schaalia</taxon>
    </lineage>
</organism>
<evidence type="ECO:0000313" key="4">
    <source>
        <dbReference type="Proteomes" id="UP000013015"/>
    </source>
</evidence>
<reference evidence="3 4" key="1">
    <citation type="submission" date="2013-03" db="EMBL/GenBank/DDBJ databases">
        <title>Reference genome for the Human Microbiome Project.</title>
        <authorList>
            <person name="Aqrawi P."/>
            <person name="Ayvaz T."/>
            <person name="Bess C."/>
            <person name="Blankenburg K."/>
            <person name="Coyle M."/>
            <person name="Deng J."/>
            <person name="Forbes L."/>
            <person name="Fowler G."/>
            <person name="Francisco L."/>
            <person name="Fu Q."/>
            <person name="Gibbs R."/>
            <person name="Gross S."/>
            <person name="Gubbala S."/>
            <person name="Hale W."/>
            <person name="Hemphill L."/>
            <person name="Highlander S."/>
            <person name="Hirani K."/>
            <person name="Jackson L."/>
            <person name="Jakkamsetti A."/>
            <person name="Javaid M."/>
            <person name="Jayaseelan J.C."/>
            <person name="Jiang H."/>
            <person name="Joshi V."/>
            <person name="Korchina V."/>
            <person name="Kovar C."/>
            <person name="Lara F."/>
            <person name="Lee S."/>
            <person name="Liu Y."/>
            <person name="Mata R."/>
            <person name="Mathew T."/>
            <person name="Munidasa M."/>
            <person name="Muzny D."/>
            <person name="Nazareth L."/>
            <person name="Ngo R."/>
            <person name="Nguyen L."/>
            <person name="Nguyen N."/>
            <person name="Okwuonu G."/>
            <person name="Ongeri F."/>
            <person name="Palculict T."/>
            <person name="Patil S."/>
            <person name="Petrosino J."/>
            <person name="Pham C."/>
            <person name="Pham P."/>
            <person name="Pu L.-L."/>
            <person name="Qin X."/>
            <person name="Qu J."/>
            <person name="Reid J."/>
            <person name="Ross M."/>
            <person name="Ruth R."/>
            <person name="Saada N."/>
            <person name="San Lucas F."/>
            <person name="Santibanez J."/>
            <person name="Shang Y."/>
            <person name="Simmons D."/>
            <person name="Song X.-Z."/>
            <person name="Tang L.-Y."/>
            <person name="Thornton R."/>
            <person name="Warren J."/>
            <person name="Weissenberger G."/>
            <person name="Wilczek-Boney K."/>
            <person name="Worley K."/>
            <person name="Youmans B."/>
            <person name="Zhang J."/>
            <person name="Zhang L."/>
            <person name="Zhao Z."/>
            <person name="Zhou C."/>
            <person name="Zhu D."/>
            <person name="Zhu Y."/>
        </authorList>
    </citation>
    <scope>NUCLEOTIDE SEQUENCE [LARGE SCALE GENOMIC DNA]</scope>
    <source>
        <strain evidence="3 4">F0333</strain>
    </source>
</reference>
<dbReference type="STRING" id="888050.HMPREF9004_0446"/>
<dbReference type="InterPro" id="IPR041497">
    <property type="entry name" value="Thump-like"/>
</dbReference>
<dbReference type="Pfam" id="PF18096">
    <property type="entry name" value="Thump_like"/>
    <property type="match status" value="1"/>
</dbReference>
<dbReference type="Gene3D" id="3.40.50.150">
    <property type="entry name" value="Vaccinia Virus protein VP39"/>
    <property type="match status" value="1"/>
</dbReference>
<dbReference type="InterPro" id="IPR041698">
    <property type="entry name" value="Methyltransf_25"/>
</dbReference>
<sequence length="535" mass="56921">MSKTQRQPPKEAHDAPRQISLSIEDAPVKMDPPFPGHHDCESVGHPRSKAFSVQVFSPIAPSAICTFEFSVLYSLRSTQLPLNSLQHSVLPLVLARSELSTSHSPLLPCAALTLALAHHGVLACENPPVPSSLDPLLTPEGSRLLADLEAEAFSPSDPLAAGEALRKRGIETRLANAVLTQLDLRRRARTKFGEDAGSLFFTRDGLEQATRKIVSERRARRYRDAGATSIADLGCGIGSDSLAFAKEDLAVLAVDLDEDAASAARLNLAAHPTAQVRRANVLDLDIPSLAHSGIDALFADPARRTGAQGGSARIMDPESWSPPLSLVLSWREAIPRVGVKVAPGIAHEALPADARVEWTSVDASLVEAAIWTGPLALEGAGRSAVVIKGNEVFVLAEKGPANALRVPAPLGPLGAFIAEPDDAVIRSGLIHRLAEETSSTLVSESIAYLSADTPLLSPFLSCFEVEDVVALKPKMISSALRSLGVGRVEVKKRGADIDPAALRKSLKLKGDGEAVVFATRVAGRHRAIIARRRRS</sequence>